<keyword evidence="6" id="KW-1185">Reference proteome</keyword>
<evidence type="ECO:0000313" key="6">
    <source>
        <dbReference type="Proteomes" id="UP000789595"/>
    </source>
</evidence>
<feature type="compositionally biased region" description="Pro residues" evidence="1">
    <location>
        <begin position="202"/>
        <end position="215"/>
    </location>
</feature>
<dbReference type="PROSITE" id="PS50106">
    <property type="entry name" value="PDZ"/>
    <property type="match status" value="1"/>
</dbReference>
<feature type="domain" description="PDZ" evidence="3">
    <location>
        <begin position="100"/>
        <end position="172"/>
    </location>
</feature>
<dbReference type="Gene3D" id="2.30.42.10">
    <property type="match status" value="1"/>
</dbReference>
<dbReference type="Proteomes" id="UP000789595">
    <property type="component" value="Unassembled WGS sequence"/>
</dbReference>
<name>A0A7S4A610_9STRA</name>
<dbReference type="InterPro" id="IPR001478">
    <property type="entry name" value="PDZ"/>
</dbReference>
<evidence type="ECO:0000256" key="1">
    <source>
        <dbReference type="SAM" id="MobiDB-lite"/>
    </source>
</evidence>
<proteinExistence type="predicted"/>
<gene>
    <name evidence="4" type="ORF">PCAL00307_LOCUS20200</name>
    <name evidence="5" type="ORF">PECAL_2P04610</name>
</gene>
<dbReference type="SUPFAM" id="SSF50156">
    <property type="entry name" value="PDZ domain-like"/>
    <property type="match status" value="1"/>
</dbReference>
<dbReference type="SMART" id="SM00228">
    <property type="entry name" value="PDZ"/>
    <property type="match status" value="1"/>
</dbReference>
<feature type="region of interest" description="Disordered" evidence="1">
    <location>
        <begin position="195"/>
        <end position="215"/>
    </location>
</feature>
<reference evidence="4" key="1">
    <citation type="submission" date="2021-01" db="EMBL/GenBank/DDBJ databases">
        <authorList>
            <person name="Corre E."/>
            <person name="Pelletier E."/>
            <person name="Niang G."/>
            <person name="Scheremetjew M."/>
            <person name="Finn R."/>
            <person name="Kale V."/>
            <person name="Holt S."/>
            <person name="Cochrane G."/>
            <person name="Meng A."/>
            <person name="Brown T."/>
            <person name="Cohen L."/>
        </authorList>
    </citation>
    <scope>NUCLEOTIDE SEQUENCE</scope>
    <source>
        <strain evidence="4">CCMP1756</strain>
    </source>
</reference>
<organism evidence="4">
    <name type="scientific">Pelagomonas calceolata</name>
    <dbReference type="NCBI Taxonomy" id="35677"/>
    <lineage>
        <taxon>Eukaryota</taxon>
        <taxon>Sar</taxon>
        <taxon>Stramenopiles</taxon>
        <taxon>Ochrophyta</taxon>
        <taxon>Pelagophyceae</taxon>
        <taxon>Pelagomonadales</taxon>
        <taxon>Pelagomonadaceae</taxon>
        <taxon>Pelagomonas</taxon>
    </lineage>
</organism>
<evidence type="ECO:0000313" key="4">
    <source>
        <dbReference type="EMBL" id="CAE0704752.1"/>
    </source>
</evidence>
<accession>A0A7S4A610</accession>
<reference evidence="5" key="2">
    <citation type="submission" date="2021-11" db="EMBL/GenBank/DDBJ databases">
        <authorList>
            <consortium name="Genoscope - CEA"/>
            <person name="William W."/>
        </authorList>
    </citation>
    <scope>NUCLEOTIDE SEQUENCE</scope>
</reference>
<feature type="signal peptide" evidence="2">
    <location>
        <begin position="1"/>
        <end position="24"/>
    </location>
</feature>
<dbReference type="EMBL" id="HBIW01023455">
    <property type="protein sequence ID" value="CAE0704752.1"/>
    <property type="molecule type" value="Transcribed_RNA"/>
</dbReference>
<sequence length="215" mass="22011">MGFKTLSLTAVGAAALVAPPSQTAAPLTVRHGIFDGVKEAFSQETTILDEDRVTPFDRWLGIDVRSDESQGQAEAFAVPDDFVDSMDESNYVFVDLPKPMGIVFEENDPGTGGVFVASLAEGGAAEADASLKAGDQLVAVAGTTVKGADFDACLGAIQASSGAATRLVFFRGPAPSLYGSLGASDEWMAEFMGKHASAPASAPAPAPEPAPAESA</sequence>
<dbReference type="OrthoDB" id="439127at2759"/>
<evidence type="ECO:0000259" key="3">
    <source>
        <dbReference type="PROSITE" id="PS50106"/>
    </source>
</evidence>
<keyword evidence="2" id="KW-0732">Signal</keyword>
<dbReference type="AlphaFoldDB" id="A0A7S4A610"/>
<protein>
    <recommendedName>
        <fullName evidence="3">PDZ domain-containing protein</fullName>
    </recommendedName>
</protein>
<dbReference type="Pfam" id="PF00595">
    <property type="entry name" value="PDZ"/>
    <property type="match status" value="1"/>
</dbReference>
<evidence type="ECO:0000256" key="2">
    <source>
        <dbReference type="SAM" id="SignalP"/>
    </source>
</evidence>
<dbReference type="InterPro" id="IPR036034">
    <property type="entry name" value="PDZ_sf"/>
</dbReference>
<evidence type="ECO:0000313" key="5">
    <source>
        <dbReference type="EMBL" id="CAH0367440.1"/>
    </source>
</evidence>
<feature type="chain" id="PRO_5035593942" description="PDZ domain-containing protein" evidence="2">
    <location>
        <begin position="25"/>
        <end position="215"/>
    </location>
</feature>
<dbReference type="EMBL" id="CAKKNE010000002">
    <property type="protein sequence ID" value="CAH0367440.1"/>
    <property type="molecule type" value="Genomic_DNA"/>
</dbReference>